<accession>A0A061ERV1</accession>
<dbReference type="InterPro" id="IPR000742">
    <property type="entry name" value="EGF"/>
</dbReference>
<dbReference type="GO" id="GO:0016020">
    <property type="term" value="C:membrane"/>
    <property type="evidence" value="ECO:0007669"/>
    <property type="project" value="UniProtKB-SubCell"/>
</dbReference>
<dbReference type="Gene3D" id="3.50.4.10">
    <property type="entry name" value="Hepatocyte Growth Factor"/>
    <property type="match status" value="1"/>
</dbReference>
<dbReference type="PANTHER" id="PTHR47974">
    <property type="entry name" value="OS07G0415500 PROTEIN"/>
    <property type="match status" value="1"/>
</dbReference>
<evidence type="ECO:0000256" key="14">
    <source>
        <dbReference type="ARBA" id="ARBA00023180"/>
    </source>
</evidence>
<dbReference type="InterPro" id="IPR036426">
    <property type="entry name" value="Bulb-type_lectin_dom_sf"/>
</dbReference>
<evidence type="ECO:0000256" key="15">
    <source>
        <dbReference type="ARBA" id="ARBA00047899"/>
    </source>
</evidence>
<dbReference type="FunFam" id="2.90.10.10:FF:000015">
    <property type="entry name" value="Serine/threonine-protein kinase"/>
    <property type="match status" value="1"/>
</dbReference>
<dbReference type="FunFam" id="3.30.200.20:FF:000059">
    <property type="entry name" value="S-receptor-like serine/threonine-protein kinase"/>
    <property type="match status" value="1"/>
</dbReference>
<dbReference type="GO" id="GO:0106310">
    <property type="term" value="F:protein serine kinase activity"/>
    <property type="evidence" value="ECO:0007669"/>
    <property type="project" value="RHEA"/>
</dbReference>
<feature type="domain" description="Apple" evidence="23">
    <location>
        <begin position="388"/>
        <end position="467"/>
    </location>
</feature>
<evidence type="ECO:0000259" key="21">
    <source>
        <dbReference type="PROSITE" id="PS50026"/>
    </source>
</evidence>
<keyword evidence="6" id="KW-0732">Signal</keyword>
<dbReference type="InterPro" id="IPR000719">
    <property type="entry name" value="Prot_kinase_dom"/>
</dbReference>
<dbReference type="HOGENOM" id="CLU_000288_116_2_1"/>
<evidence type="ECO:0000256" key="10">
    <source>
        <dbReference type="ARBA" id="ARBA00022989"/>
    </source>
</evidence>
<dbReference type="PROSITE" id="PS50927">
    <property type="entry name" value="BULB_LECTIN"/>
    <property type="match status" value="1"/>
</dbReference>
<dbReference type="SMART" id="SM00473">
    <property type="entry name" value="PAN_AP"/>
    <property type="match status" value="1"/>
</dbReference>
<feature type="domain" description="Protein kinase" evidence="20">
    <location>
        <begin position="569"/>
        <end position="846"/>
    </location>
</feature>
<evidence type="ECO:0000256" key="6">
    <source>
        <dbReference type="ARBA" id="ARBA00022729"/>
    </source>
</evidence>
<dbReference type="Pfam" id="PF08276">
    <property type="entry name" value="PAN_2"/>
    <property type="match status" value="1"/>
</dbReference>
<dbReference type="Gene3D" id="1.10.510.10">
    <property type="entry name" value="Transferase(Phosphotransferase) domain 1"/>
    <property type="match status" value="1"/>
</dbReference>
<feature type="domain" description="Bulb-type lectin" evidence="22">
    <location>
        <begin position="77"/>
        <end position="205"/>
    </location>
</feature>
<keyword evidence="4 17" id="KW-0808">Transferase</keyword>
<dbReference type="InterPro" id="IPR008271">
    <property type="entry name" value="Ser/Thr_kinase_AS"/>
</dbReference>
<evidence type="ECO:0000256" key="7">
    <source>
        <dbReference type="ARBA" id="ARBA00022741"/>
    </source>
</evidence>
<dbReference type="Gramene" id="EOY07398">
    <property type="protein sequence ID" value="EOY07398"/>
    <property type="gene ID" value="TCM_021847"/>
</dbReference>
<dbReference type="CDD" id="cd14066">
    <property type="entry name" value="STKc_IRAK"/>
    <property type="match status" value="1"/>
</dbReference>
<keyword evidence="8 17" id="KW-0418">Kinase</keyword>
<keyword evidence="3 18" id="KW-0245">EGF-like domain</keyword>
<dbReference type="Pfam" id="PF00954">
    <property type="entry name" value="S_locus_glycop"/>
    <property type="match status" value="1"/>
</dbReference>
<dbReference type="PROSITE" id="PS50948">
    <property type="entry name" value="PAN"/>
    <property type="match status" value="1"/>
</dbReference>
<dbReference type="CDD" id="cd00028">
    <property type="entry name" value="B_lectin"/>
    <property type="match status" value="1"/>
</dbReference>
<dbReference type="InParanoid" id="A0A061ERV1"/>
<keyword evidence="12" id="KW-1015">Disulfide bond</keyword>
<dbReference type="InterPro" id="IPR003609">
    <property type="entry name" value="Pan_app"/>
</dbReference>
<organism evidence="24 25">
    <name type="scientific">Theobroma cacao</name>
    <name type="common">Cacao</name>
    <name type="synonym">Cocoa</name>
    <dbReference type="NCBI Taxonomy" id="3641"/>
    <lineage>
        <taxon>Eukaryota</taxon>
        <taxon>Viridiplantae</taxon>
        <taxon>Streptophyta</taxon>
        <taxon>Embryophyta</taxon>
        <taxon>Tracheophyta</taxon>
        <taxon>Spermatophyta</taxon>
        <taxon>Magnoliopsida</taxon>
        <taxon>eudicotyledons</taxon>
        <taxon>Gunneridae</taxon>
        <taxon>Pentapetalae</taxon>
        <taxon>rosids</taxon>
        <taxon>malvids</taxon>
        <taxon>Malvales</taxon>
        <taxon>Malvaceae</taxon>
        <taxon>Byttnerioideae</taxon>
        <taxon>Theobroma</taxon>
    </lineage>
</organism>
<dbReference type="Gene3D" id="3.30.200.20">
    <property type="entry name" value="Phosphorylase Kinase, domain 1"/>
    <property type="match status" value="1"/>
</dbReference>
<evidence type="ECO:0000256" key="19">
    <source>
        <dbReference type="PROSITE-ProRule" id="PRU10141"/>
    </source>
</evidence>
<evidence type="ECO:0000256" key="16">
    <source>
        <dbReference type="ARBA" id="ARBA00048679"/>
    </source>
</evidence>
<dbReference type="GO" id="GO:0004672">
    <property type="term" value="F:protein kinase activity"/>
    <property type="evidence" value="ECO:0000318"/>
    <property type="project" value="GO_Central"/>
</dbReference>
<evidence type="ECO:0000259" key="23">
    <source>
        <dbReference type="PROSITE" id="PS50948"/>
    </source>
</evidence>
<comment type="similarity">
    <text evidence="17">Belongs to the protein kinase superfamily. Ser/Thr protein kinase family.</text>
</comment>
<evidence type="ECO:0000256" key="9">
    <source>
        <dbReference type="ARBA" id="ARBA00022840"/>
    </source>
</evidence>
<dbReference type="GO" id="GO:0005524">
    <property type="term" value="F:ATP binding"/>
    <property type="evidence" value="ECO:0007669"/>
    <property type="project" value="UniProtKB-UniRule"/>
</dbReference>
<dbReference type="PIRSF" id="PIRSF000641">
    <property type="entry name" value="SRK"/>
    <property type="match status" value="1"/>
</dbReference>
<evidence type="ECO:0000256" key="12">
    <source>
        <dbReference type="ARBA" id="ARBA00023157"/>
    </source>
</evidence>
<keyword evidence="7 17" id="KW-0547">Nucleotide-binding</keyword>
<keyword evidence="10" id="KW-1133">Transmembrane helix</keyword>
<dbReference type="PROSITE" id="PS00108">
    <property type="entry name" value="PROTEIN_KINASE_ST"/>
    <property type="match status" value="1"/>
</dbReference>
<keyword evidence="5" id="KW-0812">Transmembrane</keyword>
<dbReference type="GO" id="GO:0048544">
    <property type="term" value="P:recognition of pollen"/>
    <property type="evidence" value="ECO:0007669"/>
    <property type="project" value="InterPro"/>
</dbReference>
<dbReference type="SUPFAM" id="SSF56112">
    <property type="entry name" value="Protein kinase-like (PK-like)"/>
    <property type="match status" value="1"/>
</dbReference>
<dbReference type="FunFam" id="2.90.10.10:FF:000007">
    <property type="entry name" value="Serine/threonine-protein kinase"/>
    <property type="match status" value="1"/>
</dbReference>
<dbReference type="SMART" id="SM00108">
    <property type="entry name" value="B_lectin"/>
    <property type="match status" value="1"/>
</dbReference>
<comment type="catalytic activity">
    <reaction evidence="16 17">
        <text>L-seryl-[protein] + ATP = O-phospho-L-seryl-[protein] + ADP + H(+)</text>
        <dbReference type="Rhea" id="RHEA:17989"/>
        <dbReference type="Rhea" id="RHEA-COMP:9863"/>
        <dbReference type="Rhea" id="RHEA-COMP:11604"/>
        <dbReference type="ChEBI" id="CHEBI:15378"/>
        <dbReference type="ChEBI" id="CHEBI:29999"/>
        <dbReference type="ChEBI" id="CHEBI:30616"/>
        <dbReference type="ChEBI" id="CHEBI:83421"/>
        <dbReference type="ChEBI" id="CHEBI:456216"/>
        <dbReference type="EC" id="2.7.11.1"/>
    </reaction>
</comment>
<evidence type="ECO:0000256" key="2">
    <source>
        <dbReference type="ARBA" id="ARBA00022527"/>
    </source>
</evidence>
<evidence type="ECO:0000313" key="24">
    <source>
        <dbReference type="EMBL" id="EOY07398.1"/>
    </source>
</evidence>
<keyword evidence="2 17" id="KW-0723">Serine/threonine-protein kinase</keyword>
<dbReference type="CDD" id="cd01098">
    <property type="entry name" value="PAN_AP_plant"/>
    <property type="match status" value="1"/>
</dbReference>
<evidence type="ECO:0000256" key="4">
    <source>
        <dbReference type="ARBA" id="ARBA00022679"/>
    </source>
</evidence>
<name>A0A061ERV1_THECC</name>
<dbReference type="SUPFAM" id="SSF51110">
    <property type="entry name" value="alpha-D-mannose-specific plant lectins"/>
    <property type="match status" value="1"/>
</dbReference>
<proteinExistence type="inferred from homology"/>
<dbReference type="InterPro" id="IPR024171">
    <property type="entry name" value="SRK-like_kinase"/>
</dbReference>
<dbReference type="PROSITE" id="PS50011">
    <property type="entry name" value="PROTEIN_KINASE_DOM"/>
    <property type="match status" value="1"/>
</dbReference>
<gene>
    <name evidence="24" type="ORF">TCM_021847</name>
</gene>
<dbReference type="GO" id="GO:0004674">
    <property type="term" value="F:protein serine/threonine kinase activity"/>
    <property type="evidence" value="ECO:0007669"/>
    <property type="project" value="UniProtKB-KW"/>
</dbReference>
<sequence length="854" mass="96378">MEILLIFKKKKKATGVVDLMVFEELYSSHYALHIGVAFIQQWQKFLSPGDAVAMRSQSYSSLSSTLFLIVISVCFSLASSRNPNILPRGSSLSVEHDSDLLISADNTFTCGFCSVGENAYCFSIWFTNSKEKTVAWMANRDKPVNGKGSRVSLQQDGAFVLKDVDGSTTWETNTSSTDVQKAELLDNGNLVLMDSSGKILWQSFDFPTDTLLPQQLFTKSKKLISKLRGGNYATGYFHFLFDNDNVLRLMYDGPDVSSVYWPNIDTNVFTNGRTNFNSTRIAILDDMGRFFSSDWMQFNASDSGSGIKRRLTMDHDGNLRLYSLNNGTGLWTVSWKAVMQQCLVHGLCGRNGMCIYAPEPKCSCPPGYEMDDPSNWNKGCKPRFTRSCSHSQQVRFVKIQHADFYGFDSSSLTNISLESCQTKCLEDCRCQAFGYKLSGDAKCYIKIELFNGHQSASFPSDIYLKLPLSIETSEPIVLNDTNRICNSSESTITIGASSSMYGAGGKRVRWVYLYSFASVIGAIEMLFIMSSWWLLFRRRDVHAVVEEGYRVISSQFMKFTYIELKKATKNFREELGQGASGAVFKGVLEDERVVAVKKLENAYQMEEVFRAEVSTIGKINHMNLVRMWGFCSESRHRLLVYEYVENKSLDKLLFAENILGWKERFKIALGSAKGLAYLHHECLEWVIHCDVKPENILLDGDFEPKISDFGLAKLSQRGRKNSEFSRIRGTKGYMAPEWALNLPITAKVDVYGYGVVILELVKGIRLSNWVEEDGEGQETELTRFVRVIKGKGQGEETAWIEDAVDTRLNGQFSRIQAAKMIEIGISCVEEDRNKRPTMDSIVQALMECEDVSRI</sequence>
<keyword evidence="25" id="KW-1185">Reference proteome</keyword>
<feature type="domain" description="EGF-like" evidence="21">
    <location>
        <begin position="338"/>
        <end position="374"/>
    </location>
</feature>
<dbReference type="PANTHER" id="PTHR47974:SF4">
    <property type="entry name" value="RECEPTOR-LIKE SERINE_THREONINE-PROTEIN KINASE"/>
    <property type="match status" value="1"/>
</dbReference>
<keyword evidence="13" id="KW-0675">Receptor</keyword>
<dbReference type="EMBL" id="CM001883">
    <property type="protein sequence ID" value="EOY07398.1"/>
    <property type="molecule type" value="Genomic_DNA"/>
</dbReference>
<dbReference type="Pfam" id="PF01453">
    <property type="entry name" value="B_lectin"/>
    <property type="match status" value="1"/>
</dbReference>
<evidence type="ECO:0000259" key="22">
    <source>
        <dbReference type="PROSITE" id="PS50927"/>
    </source>
</evidence>
<dbReference type="EC" id="2.7.11.1" evidence="17"/>
<feature type="binding site" evidence="19">
    <location>
        <position position="598"/>
    </location>
    <ligand>
        <name>ATP</name>
        <dbReference type="ChEBI" id="CHEBI:30616"/>
    </ligand>
</feature>
<evidence type="ECO:0000256" key="5">
    <source>
        <dbReference type="ARBA" id="ARBA00022692"/>
    </source>
</evidence>
<dbReference type="InterPro" id="IPR017441">
    <property type="entry name" value="Protein_kinase_ATP_BS"/>
</dbReference>
<evidence type="ECO:0000256" key="11">
    <source>
        <dbReference type="ARBA" id="ARBA00023136"/>
    </source>
</evidence>
<keyword evidence="14" id="KW-0325">Glycoprotein</keyword>
<evidence type="ECO:0000313" key="25">
    <source>
        <dbReference type="Proteomes" id="UP000026915"/>
    </source>
</evidence>
<evidence type="ECO:0000256" key="8">
    <source>
        <dbReference type="ARBA" id="ARBA00022777"/>
    </source>
</evidence>
<keyword evidence="11" id="KW-0472">Membrane</keyword>
<dbReference type="InterPro" id="IPR000858">
    <property type="entry name" value="S_locus_glycoprot_dom"/>
</dbReference>
<comment type="catalytic activity">
    <reaction evidence="15 17">
        <text>L-threonyl-[protein] + ATP = O-phospho-L-threonyl-[protein] + ADP + H(+)</text>
        <dbReference type="Rhea" id="RHEA:46608"/>
        <dbReference type="Rhea" id="RHEA-COMP:11060"/>
        <dbReference type="Rhea" id="RHEA-COMP:11605"/>
        <dbReference type="ChEBI" id="CHEBI:15378"/>
        <dbReference type="ChEBI" id="CHEBI:30013"/>
        <dbReference type="ChEBI" id="CHEBI:30616"/>
        <dbReference type="ChEBI" id="CHEBI:61977"/>
        <dbReference type="ChEBI" id="CHEBI:456216"/>
        <dbReference type="EC" id="2.7.11.1"/>
    </reaction>
</comment>
<dbReference type="AlphaFoldDB" id="A0A061ERV1"/>
<dbReference type="PROSITE" id="PS00107">
    <property type="entry name" value="PROTEIN_KINASE_ATP"/>
    <property type="match status" value="1"/>
</dbReference>
<comment type="subcellular location">
    <subcellularLocation>
        <location evidence="1">Membrane</location>
        <topology evidence="1">Single-pass type I membrane protein</topology>
    </subcellularLocation>
</comment>
<evidence type="ECO:0000259" key="20">
    <source>
        <dbReference type="PROSITE" id="PS50011"/>
    </source>
</evidence>
<keyword evidence="9 17" id="KW-0067">ATP-binding</keyword>
<dbReference type="Pfam" id="PF00069">
    <property type="entry name" value="Pkinase"/>
    <property type="match status" value="1"/>
</dbReference>
<dbReference type="eggNOG" id="ENOG502QRH4">
    <property type="taxonomic scope" value="Eukaryota"/>
</dbReference>
<dbReference type="OMA" id="EACRDIC"/>
<protein>
    <recommendedName>
        <fullName evidence="17">Receptor-like serine/threonine-protein kinase</fullName>
        <ecNumber evidence="17">2.7.11.1</ecNumber>
    </recommendedName>
</protein>
<dbReference type="FunFam" id="1.10.510.10:FF:000302">
    <property type="entry name" value="Serine/threonine-protein kinase"/>
    <property type="match status" value="1"/>
</dbReference>
<reference evidence="24 25" key="1">
    <citation type="journal article" date="2013" name="Genome Biol.">
        <title>The genome sequence of the most widely cultivated cacao type and its use to identify candidate genes regulating pod color.</title>
        <authorList>
            <person name="Motamayor J.C."/>
            <person name="Mockaitis K."/>
            <person name="Schmutz J."/>
            <person name="Haiminen N."/>
            <person name="Iii D.L."/>
            <person name="Cornejo O."/>
            <person name="Findley S.D."/>
            <person name="Zheng P."/>
            <person name="Utro F."/>
            <person name="Royaert S."/>
            <person name="Saski C."/>
            <person name="Jenkins J."/>
            <person name="Podicheti R."/>
            <person name="Zhao M."/>
            <person name="Scheffler B.E."/>
            <person name="Stack J.C."/>
            <person name="Feltus F.A."/>
            <person name="Mustiga G.M."/>
            <person name="Amores F."/>
            <person name="Phillips W."/>
            <person name="Marelli J.P."/>
            <person name="May G.D."/>
            <person name="Shapiro H."/>
            <person name="Ma J."/>
            <person name="Bustamante C.D."/>
            <person name="Schnell R.J."/>
            <person name="Main D."/>
            <person name="Gilbert D."/>
            <person name="Parida L."/>
            <person name="Kuhn D.N."/>
        </authorList>
    </citation>
    <scope>NUCLEOTIDE SEQUENCE [LARGE SCALE GENOMIC DNA]</scope>
    <source>
        <strain evidence="25">cv. Matina 1-6</strain>
    </source>
</reference>
<comment type="caution">
    <text evidence="18">Lacks conserved residue(s) required for the propagation of feature annotation.</text>
</comment>
<evidence type="ECO:0000256" key="17">
    <source>
        <dbReference type="PIRNR" id="PIRNR000641"/>
    </source>
</evidence>
<dbReference type="InterPro" id="IPR011009">
    <property type="entry name" value="Kinase-like_dom_sf"/>
</dbReference>
<dbReference type="SMART" id="SM00220">
    <property type="entry name" value="S_TKc"/>
    <property type="match status" value="1"/>
</dbReference>
<dbReference type="InterPro" id="IPR001480">
    <property type="entry name" value="Bulb-type_lectin_dom"/>
</dbReference>
<evidence type="ECO:0000256" key="3">
    <source>
        <dbReference type="ARBA" id="ARBA00022536"/>
    </source>
</evidence>
<dbReference type="CDD" id="cd00053">
    <property type="entry name" value="EGF"/>
    <property type="match status" value="1"/>
</dbReference>
<dbReference type="PROSITE" id="PS50026">
    <property type="entry name" value="EGF_3"/>
    <property type="match status" value="1"/>
</dbReference>
<dbReference type="Gene3D" id="2.90.10.10">
    <property type="entry name" value="Bulb-type lectin domain"/>
    <property type="match status" value="1"/>
</dbReference>
<evidence type="ECO:0000256" key="18">
    <source>
        <dbReference type="PROSITE-ProRule" id="PRU00076"/>
    </source>
</evidence>
<evidence type="ECO:0000256" key="13">
    <source>
        <dbReference type="ARBA" id="ARBA00023170"/>
    </source>
</evidence>
<evidence type="ECO:0000256" key="1">
    <source>
        <dbReference type="ARBA" id="ARBA00004479"/>
    </source>
</evidence>
<dbReference type="Proteomes" id="UP000026915">
    <property type="component" value="Chromosome 5"/>
</dbReference>